<dbReference type="PROSITE" id="PS00600">
    <property type="entry name" value="AA_TRANSFER_CLASS_3"/>
    <property type="match status" value="1"/>
</dbReference>
<comment type="caution">
    <text evidence="4">The sequence shown here is derived from an EMBL/GenBank/DDBJ whole genome shotgun (WGS) entry which is preliminary data.</text>
</comment>
<comment type="similarity">
    <text evidence="1 3">Belongs to the class-III pyridoxal-phosphate-dependent aminotransferase family.</text>
</comment>
<dbReference type="Proteomes" id="UP000318509">
    <property type="component" value="Unassembled WGS sequence"/>
</dbReference>
<dbReference type="InterPro" id="IPR015421">
    <property type="entry name" value="PyrdxlP-dep_Trfase_major"/>
</dbReference>
<dbReference type="PANTHER" id="PTHR43094:SF1">
    <property type="entry name" value="AMINOTRANSFERASE CLASS-III"/>
    <property type="match status" value="1"/>
</dbReference>
<proteinExistence type="inferred from homology"/>
<keyword evidence="2 3" id="KW-0663">Pyridoxal phosphate</keyword>
<evidence type="ECO:0000256" key="2">
    <source>
        <dbReference type="ARBA" id="ARBA00022898"/>
    </source>
</evidence>
<dbReference type="InterPro" id="IPR015422">
    <property type="entry name" value="PyrdxlP-dep_Trfase_small"/>
</dbReference>
<dbReference type="AlphaFoldDB" id="A0A537K800"/>
<keyword evidence="4" id="KW-0808">Transferase</keyword>
<accession>A0A537K800</accession>
<dbReference type="GO" id="GO:0008483">
    <property type="term" value="F:transaminase activity"/>
    <property type="evidence" value="ECO:0007669"/>
    <property type="project" value="UniProtKB-KW"/>
</dbReference>
<dbReference type="InterPro" id="IPR015424">
    <property type="entry name" value="PyrdxlP-dep_Trfase"/>
</dbReference>
<reference evidence="4 5" key="1">
    <citation type="journal article" date="2019" name="Nat. Microbiol.">
        <title>Mediterranean grassland soil C-N compound turnover is dependent on rainfall and depth, and is mediated by genomically divergent microorganisms.</title>
        <authorList>
            <person name="Diamond S."/>
            <person name="Andeer P.F."/>
            <person name="Li Z."/>
            <person name="Crits-Christoph A."/>
            <person name="Burstein D."/>
            <person name="Anantharaman K."/>
            <person name="Lane K.R."/>
            <person name="Thomas B.C."/>
            <person name="Pan C."/>
            <person name="Northen T.R."/>
            <person name="Banfield J.F."/>
        </authorList>
    </citation>
    <scope>NUCLEOTIDE SEQUENCE [LARGE SCALE GENOMIC DNA]</scope>
    <source>
        <strain evidence="4">NP_3</strain>
    </source>
</reference>
<evidence type="ECO:0000256" key="3">
    <source>
        <dbReference type="RuleBase" id="RU003560"/>
    </source>
</evidence>
<dbReference type="SUPFAM" id="SSF53383">
    <property type="entry name" value="PLP-dependent transferases"/>
    <property type="match status" value="1"/>
</dbReference>
<dbReference type="EMBL" id="VBAK01000078">
    <property type="protein sequence ID" value="TMI91918.1"/>
    <property type="molecule type" value="Genomic_DNA"/>
</dbReference>
<dbReference type="InterPro" id="IPR005814">
    <property type="entry name" value="Aminotrans_3"/>
</dbReference>
<dbReference type="PIRSF" id="PIRSF000521">
    <property type="entry name" value="Transaminase_4ab_Lys_Orn"/>
    <property type="match status" value="1"/>
</dbReference>
<sequence length="484" mass="51997">MPARCLDVFSYMSGQHPACRERPGIDARTENHLGVTPERNRLMSSSLWFQGQVQAALRQAGGPLLLVRGEGSRVWDDRGRAYLDARSGVWAVTVGYGRPDVAAAVHDQLRRLSFAPLTDAASPVAVDLAARLAAVLPGDLTMVALVPTGSEAVDTALKFARLYHYAGGRRRRRIVISREYATHGSTYAGASLSDPDRGLLRGIGAPISGIRFVPAPYRYRCRFCADGPACTLACAGAVEEAIAREGPDRVAAVIAEPVPGPGGVLVPPDEYWPRLRAICDRDGILLVADEVITGFGRTGRWFASDHWQAVPDLMILGKGMTGGYQTLGAVAMRRHIAERLDRRLIPHGFTYSGHPAACAAALACLRIVDEEGLTVRAATEGARLREGLRRALAACPIVGEIRGLGLMVAVELVEDRGTRTPLRLKARDLDRVAQDLRDRGVLAFVDNPVILAPPLVITERETDDLVEAAAAAVLALGARLPAAR</sequence>
<evidence type="ECO:0000313" key="4">
    <source>
        <dbReference type="EMBL" id="TMI91918.1"/>
    </source>
</evidence>
<gene>
    <name evidence="4" type="ORF">E6H00_03340</name>
</gene>
<dbReference type="InterPro" id="IPR049704">
    <property type="entry name" value="Aminotrans_3_PPA_site"/>
</dbReference>
<dbReference type="CDD" id="cd00610">
    <property type="entry name" value="OAT_like"/>
    <property type="match status" value="1"/>
</dbReference>
<evidence type="ECO:0000256" key="1">
    <source>
        <dbReference type="ARBA" id="ARBA00008954"/>
    </source>
</evidence>
<protein>
    <submittedName>
        <fullName evidence="4">Aspartate aminotransferase family protein</fullName>
    </submittedName>
</protein>
<dbReference type="Gene3D" id="3.40.640.10">
    <property type="entry name" value="Type I PLP-dependent aspartate aminotransferase-like (Major domain)"/>
    <property type="match status" value="1"/>
</dbReference>
<name>A0A537K800_9BACT</name>
<organism evidence="4 5">
    <name type="scientific">Candidatus Segetimicrobium genomatis</name>
    <dbReference type="NCBI Taxonomy" id="2569760"/>
    <lineage>
        <taxon>Bacteria</taxon>
        <taxon>Bacillati</taxon>
        <taxon>Candidatus Sysuimicrobiota</taxon>
        <taxon>Candidatus Sysuimicrobiia</taxon>
        <taxon>Candidatus Sysuimicrobiales</taxon>
        <taxon>Candidatus Segetimicrobiaceae</taxon>
        <taxon>Candidatus Segetimicrobium</taxon>
    </lineage>
</organism>
<dbReference type="Pfam" id="PF00202">
    <property type="entry name" value="Aminotran_3"/>
    <property type="match status" value="1"/>
</dbReference>
<dbReference type="GO" id="GO:0030170">
    <property type="term" value="F:pyridoxal phosphate binding"/>
    <property type="evidence" value="ECO:0007669"/>
    <property type="project" value="InterPro"/>
</dbReference>
<evidence type="ECO:0000313" key="5">
    <source>
        <dbReference type="Proteomes" id="UP000318509"/>
    </source>
</evidence>
<keyword evidence="4" id="KW-0032">Aminotransferase</keyword>
<dbReference type="PANTHER" id="PTHR43094">
    <property type="entry name" value="AMINOTRANSFERASE"/>
    <property type="match status" value="1"/>
</dbReference>
<dbReference type="Gene3D" id="3.90.1150.10">
    <property type="entry name" value="Aspartate Aminotransferase, domain 1"/>
    <property type="match status" value="1"/>
</dbReference>